<evidence type="ECO:0000313" key="9">
    <source>
        <dbReference type="EMBL" id="GAA3993072.1"/>
    </source>
</evidence>
<comment type="pathway">
    <text evidence="7 8">Porphyrin-containing compound metabolism; protoheme biosynthesis; protoheme from protoporphyrin-IX: step 1/1.</text>
</comment>
<feature type="binding site" evidence="7">
    <location>
        <position position="201"/>
    </location>
    <ligand>
        <name>Fe(2+)</name>
        <dbReference type="ChEBI" id="CHEBI:29033"/>
    </ligand>
</feature>
<evidence type="ECO:0000256" key="5">
    <source>
        <dbReference type="ARBA" id="ARBA00023244"/>
    </source>
</evidence>
<dbReference type="InterPro" id="IPR033659">
    <property type="entry name" value="Ferrochelatase_N"/>
</dbReference>
<keyword evidence="10" id="KW-1185">Reference proteome</keyword>
<evidence type="ECO:0000256" key="8">
    <source>
        <dbReference type="RuleBase" id="RU000607"/>
    </source>
</evidence>
<comment type="catalytic activity">
    <reaction evidence="6">
        <text>Fe-coproporphyrin III + 2 H(+) = coproporphyrin III + Fe(2+)</text>
        <dbReference type="Rhea" id="RHEA:49572"/>
        <dbReference type="ChEBI" id="CHEBI:15378"/>
        <dbReference type="ChEBI" id="CHEBI:29033"/>
        <dbReference type="ChEBI" id="CHEBI:68438"/>
        <dbReference type="ChEBI" id="CHEBI:131725"/>
        <dbReference type="EC" id="4.99.1.9"/>
    </reaction>
    <physiologicalReaction direction="right-to-left" evidence="6">
        <dbReference type="Rhea" id="RHEA:49574"/>
    </physiologicalReaction>
</comment>
<dbReference type="EMBL" id="BAABBP010000011">
    <property type="protein sequence ID" value="GAA3993072.1"/>
    <property type="molecule type" value="Genomic_DNA"/>
</dbReference>
<evidence type="ECO:0000313" key="10">
    <source>
        <dbReference type="Proteomes" id="UP001501627"/>
    </source>
</evidence>
<keyword evidence="7" id="KW-0479">Metal-binding</keyword>
<protein>
    <recommendedName>
        <fullName evidence="7 8">Ferrochelatase</fullName>
        <ecNumber evidence="7 8">4.98.1.1</ecNumber>
    </recommendedName>
    <alternativeName>
        <fullName evidence="7">Heme synthase</fullName>
    </alternativeName>
    <alternativeName>
        <fullName evidence="7">Protoheme ferro-lyase</fullName>
    </alternativeName>
</protein>
<sequence>MPHDPTHSAVLLCNLGTPDAATAPALRRYLAQFLGDARVVDLPRLLWLPLLHGVILRTRPRQSAAKYASIWTPDGSPLAVYTQRQAAALQDALASAGRPTRVLPAMRYGQPAVGAQLQTLQNAGVRRALVLPLYPQYSATTTASMFDAVFGWLRGARHFPELRLVNDYHDHPAYIAALAASVRAHWQARGGPAQRLVMSFHGIPERNVQRGDPYAEQCRTTAQLLAQALQLPPERWMLTFQSRFGRARWLQPYTQPSLEALGREGLTSVDVICPGFASDCLETLEEIDMEVRQAFVQAGGQDFRYIPCLNDSPAWIAALARIADGHLAGWGMAHAPESTA</sequence>
<dbReference type="Pfam" id="PF00762">
    <property type="entry name" value="Ferrochelatase"/>
    <property type="match status" value="1"/>
</dbReference>
<dbReference type="InterPro" id="IPR019772">
    <property type="entry name" value="Ferrochelatase_AS"/>
</dbReference>
<keyword evidence="2 7" id="KW-0408">Iron</keyword>
<dbReference type="SUPFAM" id="SSF53800">
    <property type="entry name" value="Chelatase"/>
    <property type="match status" value="1"/>
</dbReference>
<dbReference type="EC" id="4.98.1.1" evidence="7 8"/>
<evidence type="ECO:0000256" key="2">
    <source>
        <dbReference type="ARBA" id="ARBA00023004"/>
    </source>
</evidence>
<dbReference type="InterPro" id="IPR033644">
    <property type="entry name" value="Ferrochelatase_C"/>
</dbReference>
<keyword evidence="3 7" id="KW-0350">Heme biosynthesis</keyword>
<dbReference type="HAMAP" id="MF_00323">
    <property type="entry name" value="Ferrochelatase"/>
    <property type="match status" value="1"/>
</dbReference>
<comment type="caution">
    <text evidence="9">The sequence shown here is derived from an EMBL/GenBank/DDBJ whole genome shotgun (WGS) entry which is preliminary data.</text>
</comment>
<proteinExistence type="inferred from homology"/>
<keyword evidence="5 7" id="KW-0627">Porphyrin biosynthesis</keyword>
<dbReference type="NCBIfam" id="TIGR00109">
    <property type="entry name" value="hemH"/>
    <property type="match status" value="1"/>
</dbReference>
<dbReference type="PANTHER" id="PTHR11108">
    <property type="entry name" value="FERROCHELATASE"/>
    <property type="match status" value="1"/>
</dbReference>
<accession>A0ABP7R662</accession>
<feature type="binding site" evidence="7">
    <location>
        <position position="282"/>
    </location>
    <ligand>
        <name>Fe(2+)</name>
        <dbReference type="ChEBI" id="CHEBI:29033"/>
    </ligand>
</feature>
<evidence type="ECO:0000256" key="1">
    <source>
        <dbReference type="ARBA" id="ARBA00007718"/>
    </source>
</evidence>
<comment type="subcellular location">
    <subcellularLocation>
        <location evidence="7 8">Cytoplasm</location>
    </subcellularLocation>
</comment>
<reference evidence="10" key="1">
    <citation type="journal article" date="2019" name="Int. J. Syst. Evol. Microbiol.">
        <title>The Global Catalogue of Microorganisms (GCM) 10K type strain sequencing project: providing services to taxonomists for standard genome sequencing and annotation.</title>
        <authorList>
            <consortium name="The Broad Institute Genomics Platform"/>
            <consortium name="The Broad Institute Genome Sequencing Center for Infectious Disease"/>
            <person name="Wu L."/>
            <person name="Ma J."/>
        </authorList>
    </citation>
    <scope>NUCLEOTIDE SEQUENCE [LARGE SCALE GENOMIC DNA]</scope>
    <source>
        <strain evidence="10">JCM 17561</strain>
    </source>
</reference>
<organism evidence="9 10">
    <name type="scientific">Comamonas faecalis</name>
    <dbReference type="NCBI Taxonomy" id="1387849"/>
    <lineage>
        <taxon>Bacteria</taxon>
        <taxon>Pseudomonadati</taxon>
        <taxon>Pseudomonadota</taxon>
        <taxon>Betaproteobacteria</taxon>
        <taxon>Burkholderiales</taxon>
        <taxon>Comamonadaceae</taxon>
        <taxon>Comamonas</taxon>
    </lineage>
</organism>
<evidence type="ECO:0000256" key="7">
    <source>
        <dbReference type="HAMAP-Rule" id="MF_00323"/>
    </source>
</evidence>
<keyword evidence="4 7" id="KW-0456">Lyase</keyword>
<comment type="function">
    <text evidence="7 8">Catalyzes the ferrous insertion into protoporphyrin IX.</text>
</comment>
<dbReference type="Gene3D" id="3.40.50.1400">
    <property type="match status" value="2"/>
</dbReference>
<dbReference type="Proteomes" id="UP001501627">
    <property type="component" value="Unassembled WGS sequence"/>
</dbReference>
<dbReference type="RefSeq" id="WP_103045238.1">
    <property type="nucleotide sequence ID" value="NZ_BAABBP010000011.1"/>
</dbReference>
<evidence type="ECO:0000256" key="4">
    <source>
        <dbReference type="ARBA" id="ARBA00023239"/>
    </source>
</evidence>
<keyword evidence="7 8" id="KW-0963">Cytoplasm</keyword>
<evidence type="ECO:0000256" key="3">
    <source>
        <dbReference type="ARBA" id="ARBA00023133"/>
    </source>
</evidence>
<gene>
    <name evidence="7 9" type="primary">hemH</name>
    <name evidence="9" type="ORF">GCM10022279_15490</name>
</gene>
<comment type="similarity">
    <text evidence="1 7 8">Belongs to the ferrochelatase family.</text>
</comment>
<dbReference type="CDD" id="cd03411">
    <property type="entry name" value="Ferrochelatase_N"/>
    <property type="match status" value="1"/>
</dbReference>
<dbReference type="CDD" id="cd00419">
    <property type="entry name" value="Ferrochelatase_C"/>
    <property type="match status" value="1"/>
</dbReference>
<name>A0ABP7R662_9BURK</name>
<dbReference type="PANTHER" id="PTHR11108:SF1">
    <property type="entry name" value="FERROCHELATASE, MITOCHONDRIAL"/>
    <property type="match status" value="1"/>
</dbReference>
<comment type="catalytic activity">
    <reaction evidence="7 8">
        <text>heme b + 2 H(+) = protoporphyrin IX + Fe(2+)</text>
        <dbReference type="Rhea" id="RHEA:22584"/>
        <dbReference type="ChEBI" id="CHEBI:15378"/>
        <dbReference type="ChEBI" id="CHEBI:29033"/>
        <dbReference type="ChEBI" id="CHEBI:57306"/>
        <dbReference type="ChEBI" id="CHEBI:60344"/>
        <dbReference type="EC" id="4.98.1.1"/>
    </reaction>
</comment>
<evidence type="ECO:0000256" key="6">
    <source>
        <dbReference type="ARBA" id="ARBA00024536"/>
    </source>
</evidence>
<dbReference type="PROSITE" id="PS00534">
    <property type="entry name" value="FERROCHELATASE"/>
    <property type="match status" value="1"/>
</dbReference>
<dbReference type="InterPro" id="IPR001015">
    <property type="entry name" value="Ferrochelatase"/>
</dbReference>